<dbReference type="AlphaFoldDB" id="A0A834ITU2"/>
<dbReference type="EMBL" id="JAACXV010000028">
    <property type="protein sequence ID" value="KAF7286354.1"/>
    <property type="molecule type" value="Genomic_DNA"/>
</dbReference>
<keyword evidence="3" id="KW-1185">Reference proteome</keyword>
<dbReference type="Proteomes" id="UP000625711">
    <property type="component" value="Unassembled WGS sequence"/>
</dbReference>
<comment type="caution">
    <text evidence="2">The sequence shown here is derived from an EMBL/GenBank/DDBJ whole genome shotgun (WGS) entry which is preliminary data.</text>
</comment>
<sequence>MIRLEIDWNTTKNKQKITVKCKIVRQQHKTVVGSKTINISTYSELDKGTTGNGNEKNHPHIRESRLNSHPEDRRQNVNTTAHSPLDTT</sequence>
<feature type="compositionally biased region" description="Basic and acidic residues" evidence="1">
    <location>
        <begin position="55"/>
        <end position="75"/>
    </location>
</feature>
<evidence type="ECO:0000313" key="2">
    <source>
        <dbReference type="EMBL" id="KAF7286354.1"/>
    </source>
</evidence>
<accession>A0A834ITU2</accession>
<feature type="compositionally biased region" description="Polar residues" evidence="1">
    <location>
        <begin position="76"/>
        <end position="88"/>
    </location>
</feature>
<evidence type="ECO:0000313" key="3">
    <source>
        <dbReference type="Proteomes" id="UP000625711"/>
    </source>
</evidence>
<reference evidence="2" key="1">
    <citation type="submission" date="2020-08" db="EMBL/GenBank/DDBJ databases">
        <title>Genome sequencing and assembly of the red palm weevil Rhynchophorus ferrugineus.</title>
        <authorList>
            <person name="Dias G.B."/>
            <person name="Bergman C.M."/>
            <person name="Manee M."/>
        </authorList>
    </citation>
    <scope>NUCLEOTIDE SEQUENCE</scope>
    <source>
        <strain evidence="2">AA-2017</strain>
        <tissue evidence="2">Whole larva</tissue>
    </source>
</reference>
<name>A0A834ITU2_RHYFE</name>
<protein>
    <submittedName>
        <fullName evidence="2">Uncharacterized protein</fullName>
    </submittedName>
</protein>
<feature type="compositionally biased region" description="Polar residues" evidence="1">
    <location>
        <begin position="34"/>
        <end position="43"/>
    </location>
</feature>
<proteinExistence type="predicted"/>
<feature type="region of interest" description="Disordered" evidence="1">
    <location>
        <begin position="34"/>
        <end position="88"/>
    </location>
</feature>
<gene>
    <name evidence="2" type="ORF">GWI33_005793</name>
</gene>
<evidence type="ECO:0000256" key="1">
    <source>
        <dbReference type="SAM" id="MobiDB-lite"/>
    </source>
</evidence>
<organism evidence="2 3">
    <name type="scientific">Rhynchophorus ferrugineus</name>
    <name type="common">Red palm weevil</name>
    <name type="synonym">Curculio ferrugineus</name>
    <dbReference type="NCBI Taxonomy" id="354439"/>
    <lineage>
        <taxon>Eukaryota</taxon>
        <taxon>Metazoa</taxon>
        <taxon>Ecdysozoa</taxon>
        <taxon>Arthropoda</taxon>
        <taxon>Hexapoda</taxon>
        <taxon>Insecta</taxon>
        <taxon>Pterygota</taxon>
        <taxon>Neoptera</taxon>
        <taxon>Endopterygota</taxon>
        <taxon>Coleoptera</taxon>
        <taxon>Polyphaga</taxon>
        <taxon>Cucujiformia</taxon>
        <taxon>Curculionidae</taxon>
        <taxon>Dryophthorinae</taxon>
        <taxon>Rhynchophorus</taxon>
    </lineage>
</organism>